<comment type="caution">
    <text evidence="11">The sequence shown here is derived from an EMBL/GenBank/DDBJ whole genome shotgun (WGS) entry which is preliminary data.</text>
</comment>
<evidence type="ECO:0000256" key="5">
    <source>
        <dbReference type="ARBA" id="ARBA00022741"/>
    </source>
</evidence>
<keyword evidence="3" id="KW-1003">Cell membrane</keyword>
<evidence type="ECO:0000256" key="1">
    <source>
        <dbReference type="ARBA" id="ARBA00004202"/>
    </source>
</evidence>
<dbReference type="PROSITE" id="PS00211">
    <property type="entry name" value="ABC_TRANSPORTER_1"/>
    <property type="match status" value="1"/>
</dbReference>
<dbReference type="InterPro" id="IPR003593">
    <property type="entry name" value="AAA+_ATPase"/>
</dbReference>
<evidence type="ECO:0000313" key="12">
    <source>
        <dbReference type="Proteomes" id="UP001382455"/>
    </source>
</evidence>
<dbReference type="Gene3D" id="3.40.50.300">
    <property type="entry name" value="P-loop containing nucleotide triphosphate hydrolases"/>
    <property type="match status" value="1"/>
</dbReference>
<reference evidence="11 12" key="1">
    <citation type="submission" date="2023-12" db="EMBL/GenBank/DDBJ databases">
        <title>Friends and Foes: Symbiotic and Algicidal bacterial influence on Karenia brevis blooms.</title>
        <authorList>
            <person name="Fei C."/>
            <person name="Mohamed A.R."/>
            <person name="Booker A."/>
            <person name="Arshad M."/>
            <person name="Klass S."/>
            <person name="Ahn S."/>
            <person name="Gilbert P.M."/>
            <person name="Heil C.A."/>
            <person name="Martinez J.M."/>
            <person name="Amin S.A."/>
        </authorList>
    </citation>
    <scope>NUCLEOTIDE SEQUENCE [LARGE SCALE GENOMIC DNA]</scope>
    <source>
        <strain evidence="11 12">CE15</strain>
    </source>
</reference>
<dbReference type="Pfam" id="PF00005">
    <property type="entry name" value="ABC_tran"/>
    <property type="match status" value="1"/>
</dbReference>
<keyword evidence="4" id="KW-0410">Iron transport</keyword>
<keyword evidence="12" id="KW-1185">Reference proteome</keyword>
<evidence type="ECO:0000256" key="3">
    <source>
        <dbReference type="ARBA" id="ARBA00022475"/>
    </source>
</evidence>
<evidence type="ECO:0000256" key="7">
    <source>
        <dbReference type="ARBA" id="ARBA00023004"/>
    </source>
</evidence>
<keyword evidence="7" id="KW-0408">Iron</keyword>
<accession>A0ABU8EV43</accession>
<comment type="subcellular location">
    <subcellularLocation>
        <location evidence="1">Cell membrane</location>
        <topology evidence="1">Peripheral membrane protein</topology>
    </subcellularLocation>
</comment>
<keyword evidence="2" id="KW-0813">Transport</keyword>
<keyword evidence="9" id="KW-0472">Membrane</keyword>
<dbReference type="Proteomes" id="UP001382455">
    <property type="component" value="Unassembled WGS sequence"/>
</dbReference>
<evidence type="ECO:0000259" key="10">
    <source>
        <dbReference type="PROSITE" id="PS50893"/>
    </source>
</evidence>
<dbReference type="EMBL" id="JBAWKS010000001">
    <property type="protein sequence ID" value="MEI4550837.1"/>
    <property type="molecule type" value="Genomic_DNA"/>
</dbReference>
<dbReference type="CDD" id="cd03214">
    <property type="entry name" value="ABC_Iron-Siderophores_B12_Hemin"/>
    <property type="match status" value="1"/>
</dbReference>
<feature type="domain" description="ABC transporter" evidence="10">
    <location>
        <begin position="10"/>
        <end position="246"/>
    </location>
</feature>
<dbReference type="RefSeq" id="WP_336435888.1">
    <property type="nucleotide sequence ID" value="NZ_JBAWKS010000001.1"/>
</dbReference>
<dbReference type="InterPro" id="IPR051535">
    <property type="entry name" value="Siderophore_ABC-ATPase"/>
</dbReference>
<evidence type="ECO:0000256" key="8">
    <source>
        <dbReference type="ARBA" id="ARBA00023065"/>
    </source>
</evidence>
<evidence type="ECO:0000256" key="4">
    <source>
        <dbReference type="ARBA" id="ARBA00022496"/>
    </source>
</evidence>
<dbReference type="PANTHER" id="PTHR42771:SF2">
    <property type="entry name" value="IRON(3+)-HYDROXAMATE IMPORT ATP-BINDING PROTEIN FHUC"/>
    <property type="match status" value="1"/>
</dbReference>
<sequence>MIDFNLADKFVAANLSFNYGNTPIIKNLNITIPASKVTMIVGPNGCGKSTLLNLLANVTTPHNGMVIFEEENLAQLKPKTRAKRLAFLPQNPHSPAGITIKELVSRGRYAYQNWFQNNSEQDQLAITHALRQTDLLDIADKQLNSVSGGQRQRAWIAMVLAQSAATILMDEPTSFLDISHQLDVLALCQTLNHMHKHTIVMVLHDLNQAARFADHLIVMKAGKIVVTGSPTDVITSELLQDVFGIKAHVHFDETTQSPLIVPLHSTSKLSMELGND</sequence>
<dbReference type="GO" id="GO:0005524">
    <property type="term" value="F:ATP binding"/>
    <property type="evidence" value="ECO:0007669"/>
    <property type="project" value="UniProtKB-KW"/>
</dbReference>
<dbReference type="InterPro" id="IPR017871">
    <property type="entry name" value="ABC_transporter-like_CS"/>
</dbReference>
<evidence type="ECO:0000256" key="9">
    <source>
        <dbReference type="ARBA" id="ARBA00023136"/>
    </source>
</evidence>
<keyword evidence="6 11" id="KW-0067">ATP-binding</keyword>
<protein>
    <submittedName>
        <fullName evidence="11">ABC transporter ATP-binding protein</fullName>
    </submittedName>
</protein>
<dbReference type="InterPro" id="IPR027417">
    <property type="entry name" value="P-loop_NTPase"/>
</dbReference>
<evidence type="ECO:0000256" key="2">
    <source>
        <dbReference type="ARBA" id="ARBA00022448"/>
    </source>
</evidence>
<dbReference type="SUPFAM" id="SSF52540">
    <property type="entry name" value="P-loop containing nucleoside triphosphate hydrolases"/>
    <property type="match status" value="1"/>
</dbReference>
<keyword evidence="5" id="KW-0547">Nucleotide-binding</keyword>
<proteinExistence type="predicted"/>
<dbReference type="InterPro" id="IPR003439">
    <property type="entry name" value="ABC_transporter-like_ATP-bd"/>
</dbReference>
<keyword evidence="8" id="KW-0406">Ion transport</keyword>
<organism evidence="11 12">
    <name type="scientific">Pseudoalteromonas spongiae</name>
    <dbReference type="NCBI Taxonomy" id="298657"/>
    <lineage>
        <taxon>Bacteria</taxon>
        <taxon>Pseudomonadati</taxon>
        <taxon>Pseudomonadota</taxon>
        <taxon>Gammaproteobacteria</taxon>
        <taxon>Alteromonadales</taxon>
        <taxon>Pseudoalteromonadaceae</taxon>
        <taxon>Pseudoalteromonas</taxon>
    </lineage>
</organism>
<evidence type="ECO:0000313" key="11">
    <source>
        <dbReference type="EMBL" id="MEI4550837.1"/>
    </source>
</evidence>
<dbReference type="PANTHER" id="PTHR42771">
    <property type="entry name" value="IRON(3+)-HYDROXAMATE IMPORT ATP-BINDING PROTEIN FHUC"/>
    <property type="match status" value="1"/>
</dbReference>
<dbReference type="SMART" id="SM00382">
    <property type="entry name" value="AAA"/>
    <property type="match status" value="1"/>
</dbReference>
<name>A0ABU8EV43_9GAMM</name>
<dbReference type="PROSITE" id="PS50893">
    <property type="entry name" value="ABC_TRANSPORTER_2"/>
    <property type="match status" value="1"/>
</dbReference>
<gene>
    <name evidence="11" type="ORF">WAE96_14295</name>
</gene>
<evidence type="ECO:0000256" key="6">
    <source>
        <dbReference type="ARBA" id="ARBA00022840"/>
    </source>
</evidence>